<feature type="coiled-coil region" evidence="1">
    <location>
        <begin position="172"/>
        <end position="229"/>
    </location>
</feature>
<organism evidence="2 3">
    <name type="scientific">Caballeronia glebae</name>
    <dbReference type="NCBI Taxonomy" id="1777143"/>
    <lineage>
        <taxon>Bacteria</taxon>
        <taxon>Pseudomonadati</taxon>
        <taxon>Pseudomonadota</taxon>
        <taxon>Betaproteobacteria</taxon>
        <taxon>Burkholderiales</taxon>
        <taxon>Burkholderiaceae</taxon>
        <taxon>Caballeronia</taxon>
    </lineage>
</organism>
<keyword evidence="2" id="KW-0812">Transmembrane</keyword>
<keyword evidence="3" id="KW-1185">Reference proteome</keyword>
<gene>
    <name evidence="2" type="ORF">AWB82_06690</name>
</gene>
<evidence type="ECO:0000313" key="2">
    <source>
        <dbReference type="EMBL" id="SAK93224.1"/>
    </source>
</evidence>
<protein>
    <submittedName>
        <fullName evidence="2">Capsule polysaccharide export ABC transporter transmembrane protein</fullName>
    </submittedName>
</protein>
<keyword evidence="2" id="KW-0472">Membrane</keyword>
<dbReference type="AlphaFoldDB" id="A0A158DF68"/>
<dbReference type="PANTHER" id="PTHR32309:SF13">
    <property type="entry name" value="FERRIC ENTEROBACTIN TRANSPORT PROTEIN FEPE"/>
    <property type="match status" value="1"/>
</dbReference>
<dbReference type="Proteomes" id="UP000054596">
    <property type="component" value="Unassembled WGS sequence"/>
</dbReference>
<proteinExistence type="predicted"/>
<dbReference type="EMBL" id="FCOJ02000084">
    <property type="protein sequence ID" value="SAK93224.1"/>
    <property type="molecule type" value="Genomic_DNA"/>
</dbReference>
<comment type="caution">
    <text evidence="2">The sequence shown here is derived from an EMBL/GenBank/DDBJ whole genome shotgun (WGS) entry which is preliminary data.</text>
</comment>
<evidence type="ECO:0000256" key="1">
    <source>
        <dbReference type="SAM" id="Coils"/>
    </source>
</evidence>
<dbReference type="InterPro" id="IPR050445">
    <property type="entry name" value="Bact_polysacc_biosynth/exp"/>
</dbReference>
<reference evidence="2" key="1">
    <citation type="submission" date="2016-01" db="EMBL/GenBank/DDBJ databases">
        <authorList>
            <person name="Peeters C."/>
        </authorList>
    </citation>
    <scope>NUCLEOTIDE SEQUENCE [LARGE SCALE GENOMIC DNA]</scope>
    <source>
        <strain evidence="2">LMG 29325</strain>
    </source>
</reference>
<evidence type="ECO:0000313" key="3">
    <source>
        <dbReference type="Proteomes" id="UP000054596"/>
    </source>
</evidence>
<accession>A0A158DF68</accession>
<name>A0A158DF68_9BURK</name>
<dbReference type="STRING" id="1777143.AWB82_06690"/>
<dbReference type="GO" id="GO:0005886">
    <property type="term" value="C:plasma membrane"/>
    <property type="evidence" value="ECO:0007669"/>
    <property type="project" value="TreeGrafter"/>
</dbReference>
<keyword evidence="1" id="KW-0175">Coiled coil</keyword>
<dbReference type="PANTHER" id="PTHR32309">
    <property type="entry name" value="TYROSINE-PROTEIN KINASE"/>
    <property type="match status" value="1"/>
</dbReference>
<dbReference type="GO" id="GO:0004713">
    <property type="term" value="F:protein tyrosine kinase activity"/>
    <property type="evidence" value="ECO:0007669"/>
    <property type="project" value="TreeGrafter"/>
</dbReference>
<sequence length="355" mass="38771">MSVIIAPVFLSLIYATFIAVPRYTADSRFSVRSSSGMPTGGVTSLLATGDGSGIAGGFVDGWAVSDFLSSRDCMQRLDKKIDLRSRLAYTGLDLVNRLAPNANEDDLFRAYRAAVKVSYNMMEQVDVMTISAFSARDAAAISEALLDIAQDFVNRMDEKGLADALKISRQAVTMAEREAKGARAQLADWRVQHGNIDPSADAAMLLGLVAQIETELNAARITLDKVRALNNPDHPMLRPATEQVAALQKRLGETRRRMSGQGKTEASLIREYEELKNAQTFADSNLQAAQQNYQQAFTGSLRLQRYLSVIAKPLSSELPTSPRKSLLMLEALACGFALALVLRIGKSSLRELRHG</sequence>
<dbReference type="OrthoDB" id="9075862at2"/>